<evidence type="ECO:0000313" key="6">
    <source>
        <dbReference type="Proteomes" id="UP001596470"/>
    </source>
</evidence>
<dbReference type="RefSeq" id="WP_382356356.1">
    <property type="nucleotide sequence ID" value="NZ_JBHMBP010000005.1"/>
</dbReference>
<evidence type="ECO:0000259" key="4">
    <source>
        <dbReference type="PROSITE" id="PS50893"/>
    </source>
</evidence>
<dbReference type="SUPFAM" id="SSF52540">
    <property type="entry name" value="P-loop containing nucleoside triphosphate hydrolases"/>
    <property type="match status" value="1"/>
</dbReference>
<dbReference type="InterPro" id="IPR003439">
    <property type="entry name" value="ABC_transporter-like_ATP-bd"/>
</dbReference>
<dbReference type="Pfam" id="PF00005">
    <property type="entry name" value="ABC_tran"/>
    <property type="match status" value="1"/>
</dbReference>
<feature type="domain" description="ABC transporter" evidence="4">
    <location>
        <begin position="6"/>
        <end position="231"/>
    </location>
</feature>
<dbReference type="PANTHER" id="PTHR42939:SF1">
    <property type="entry name" value="ABC TRANSPORTER ATP-BINDING PROTEIN ALBC-RELATED"/>
    <property type="match status" value="1"/>
</dbReference>
<evidence type="ECO:0000256" key="1">
    <source>
        <dbReference type="ARBA" id="ARBA00022448"/>
    </source>
</evidence>
<dbReference type="InterPro" id="IPR003593">
    <property type="entry name" value="AAA+_ATPase"/>
</dbReference>
<evidence type="ECO:0000256" key="2">
    <source>
        <dbReference type="ARBA" id="ARBA00022741"/>
    </source>
</evidence>
<name>A0ABW2DGD6_9ACTN</name>
<dbReference type="SMART" id="SM00382">
    <property type="entry name" value="AAA"/>
    <property type="match status" value="1"/>
</dbReference>
<evidence type="ECO:0000313" key="5">
    <source>
        <dbReference type="EMBL" id="MFC6960029.1"/>
    </source>
</evidence>
<sequence>MTTPVIATNALTKRYGAHAALDDVTLDIPAGRITGLVGPNGAGKSTLLALAAGLIRPTSGTIEVLGNRPAAGAAQLARVGFVAQDTPVYAQLTVADHLRLGEKLNPGWDAQVAEARIRQTGLDPAKKAGRLSGGQRAQLALTLAAAKRPELLVFDEPVAALDPLARRSFLQSLMEFVADMEVSVVLSSHLIADVERVCDHLVILAESRVQVAGEIDDLAAAHRRVVGPRGSLDRLPGGVEVIAADHTPRQSTLVVHDPAGRLDLPGAEPIGLEDLVLTYLHRAEGPSAPILQETAR</sequence>
<proteinExistence type="predicted"/>
<dbReference type="PROSITE" id="PS50893">
    <property type="entry name" value="ABC_TRANSPORTER_2"/>
    <property type="match status" value="1"/>
</dbReference>
<dbReference type="PANTHER" id="PTHR42939">
    <property type="entry name" value="ABC TRANSPORTER ATP-BINDING PROTEIN ALBC-RELATED"/>
    <property type="match status" value="1"/>
</dbReference>
<dbReference type="InterPro" id="IPR051782">
    <property type="entry name" value="ABC_Transporter_VariousFunc"/>
</dbReference>
<reference evidence="6" key="1">
    <citation type="journal article" date="2019" name="Int. J. Syst. Evol. Microbiol.">
        <title>The Global Catalogue of Microorganisms (GCM) 10K type strain sequencing project: providing services to taxonomists for standard genome sequencing and annotation.</title>
        <authorList>
            <consortium name="The Broad Institute Genomics Platform"/>
            <consortium name="The Broad Institute Genome Sequencing Center for Infectious Disease"/>
            <person name="Wu L."/>
            <person name="Ma J."/>
        </authorList>
    </citation>
    <scope>NUCLEOTIDE SEQUENCE [LARGE SCALE GENOMIC DNA]</scope>
    <source>
        <strain evidence="6">KACC 12634</strain>
    </source>
</reference>
<organism evidence="5 6">
    <name type="scientific">Glycomyces mayteni</name>
    <dbReference type="NCBI Taxonomy" id="543887"/>
    <lineage>
        <taxon>Bacteria</taxon>
        <taxon>Bacillati</taxon>
        <taxon>Actinomycetota</taxon>
        <taxon>Actinomycetes</taxon>
        <taxon>Glycomycetales</taxon>
        <taxon>Glycomycetaceae</taxon>
        <taxon>Glycomyces</taxon>
    </lineage>
</organism>
<dbReference type="Proteomes" id="UP001596470">
    <property type="component" value="Unassembled WGS sequence"/>
</dbReference>
<dbReference type="Gene3D" id="3.40.50.300">
    <property type="entry name" value="P-loop containing nucleotide triphosphate hydrolases"/>
    <property type="match status" value="1"/>
</dbReference>
<dbReference type="CDD" id="cd03230">
    <property type="entry name" value="ABC_DR_subfamily_A"/>
    <property type="match status" value="1"/>
</dbReference>
<keyword evidence="2" id="KW-0547">Nucleotide-binding</keyword>
<keyword evidence="1" id="KW-0813">Transport</keyword>
<keyword evidence="3 5" id="KW-0067">ATP-binding</keyword>
<keyword evidence="6" id="KW-1185">Reference proteome</keyword>
<gene>
    <name evidence="5" type="ORF">ACFQS3_22795</name>
</gene>
<dbReference type="EMBL" id="JBHSYS010000005">
    <property type="protein sequence ID" value="MFC6960029.1"/>
    <property type="molecule type" value="Genomic_DNA"/>
</dbReference>
<dbReference type="GO" id="GO:0005524">
    <property type="term" value="F:ATP binding"/>
    <property type="evidence" value="ECO:0007669"/>
    <property type="project" value="UniProtKB-KW"/>
</dbReference>
<comment type="caution">
    <text evidence="5">The sequence shown here is derived from an EMBL/GenBank/DDBJ whole genome shotgun (WGS) entry which is preliminary data.</text>
</comment>
<accession>A0ABW2DGD6</accession>
<evidence type="ECO:0000256" key="3">
    <source>
        <dbReference type="ARBA" id="ARBA00022840"/>
    </source>
</evidence>
<protein>
    <submittedName>
        <fullName evidence="5">ABC transporter ATP-binding protein</fullName>
    </submittedName>
</protein>
<dbReference type="InterPro" id="IPR027417">
    <property type="entry name" value="P-loop_NTPase"/>
</dbReference>